<protein>
    <submittedName>
        <fullName evidence="2">Uncharacterized protein</fullName>
    </submittedName>
</protein>
<accession>A0A9Q0RS01</accession>
<dbReference type="AlphaFoldDB" id="A0A9Q0RS01"/>
<proteinExistence type="predicted"/>
<keyword evidence="3" id="KW-1185">Reference proteome</keyword>
<sequence>MVACMSVSMCIESTRSTIEIHSANETKRKNSGYNEPIASKRTLQINPLQPERR</sequence>
<dbReference type="EMBL" id="JAPWDV010000001">
    <property type="protein sequence ID" value="KAJ6224349.1"/>
    <property type="molecule type" value="Genomic_DNA"/>
</dbReference>
<feature type="region of interest" description="Disordered" evidence="1">
    <location>
        <begin position="21"/>
        <end position="53"/>
    </location>
</feature>
<name>A0A9Q0RS01_BLOTA</name>
<gene>
    <name evidence="2" type="ORF">RDWZM_002894</name>
</gene>
<evidence type="ECO:0000313" key="2">
    <source>
        <dbReference type="EMBL" id="KAJ6224349.1"/>
    </source>
</evidence>
<comment type="caution">
    <text evidence="2">The sequence shown here is derived from an EMBL/GenBank/DDBJ whole genome shotgun (WGS) entry which is preliminary data.</text>
</comment>
<organism evidence="2 3">
    <name type="scientific">Blomia tropicalis</name>
    <name type="common">Mite</name>
    <dbReference type="NCBI Taxonomy" id="40697"/>
    <lineage>
        <taxon>Eukaryota</taxon>
        <taxon>Metazoa</taxon>
        <taxon>Ecdysozoa</taxon>
        <taxon>Arthropoda</taxon>
        <taxon>Chelicerata</taxon>
        <taxon>Arachnida</taxon>
        <taxon>Acari</taxon>
        <taxon>Acariformes</taxon>
        <taxon>Sarcoptiformes</taxon>
        <taxon>Astigmata</taxon>
        <taxon>Glycyphagoidea</taxon>
        <taxon>Echimyopodidae</taxon>
        <taxon>Blomia</taxon>
    </lineage>
</organism>
<dbReference type="Proteomes" id="UP001142055">
    <property type="component" value="Chromosome 1"/>
</dbReference>
<evidence type="ECO:0000313" key="3">
    <source>
        <dbReference type="Proteomes" id="UP001142055"/>
    </source>
</evidence>
<feature type="non-terminal residue" evidence="2">
    <location>
        <position position="53"/>
    </location>
</feature>
<evidence type="ECO:0000256" key="1">
    <source>
        <dbReference type="SAM" id="MobiDB-lite"/>
    </source>
</evidence>
<reference evidence="2" key="1">
    <citation type="submission" date="2022-12" db="EMBL/GenBank/DDBJ databases">
        <title>Genome assemblies of Blomia tropicalis.</title>
        <authorList>
            <person name="Cui Y."/>
        </authorList>
    </citation>
    <scope>NUCLEOTIDE SEQUENCE</scope>
    <source>
        <tissue evidence="2">Adult mites</tissue>
    </source>
</reference>